<evidence type="ECO:0000313" key="4">
    <source>
        <dbReference type="EMBL" id="PRY12083.1"/>
    </source>
</evidence>
<dbReference type="InterPro" id="IPR036291">
    <property type="entry name" value="NAD(P)-bd_dom_sf"/>
</dbReference>
<evidence type="ECO:0000256" key="2">
    <source>
        <dbReference type="ARBA" id="ARBA00023002"/>
    </source>
</evidence>
<reference evidence="4 5" key="1">
    <citation type="submission" date="2018-03" db="EMBL/GenBank/DDBJ databases">
        <title>Genomic Encyclopedia of Archaeal and Bacterial Type Strains, Phase II (KMG-II): from individual species to whole genera.</title>
        <authorList>
            <person name="Goeker M."/>
        </authorList>
    </citation>
    <scope>NUCLEOTIDE SEQUENCE [LARGE SCALE GENOMIC DNA]</scope>
    <source>
        <strain evidence="4 5">DSM 19711</strain>
    </source>
</reference>
<sequence>MAGDLEAAWWCTRVVTDGMLGLTRSTALELAADAIRVNAVCPGYVRPPRGRPVPGDARSRGGLAAPEADLPLGRFGEPEEIAAVVAFLVSDGAAHVTGATRDVDGGLGARFGT</sequence>
<dbReference type="Proteomes" id="UP000238083">
    <property type="component" value="Unassembled WGS sequence"/>
</dbReference>
<dbReference type="PANTHER" id="PTHR24321">
    <property type="entry name" value="DEHYDROGENASES, SHORT CHAIN"/>
    <property type="match status" value="1"/>
</dbReference>
<proteinExistence type="inferred from homology"/>
<protein>
    <submittedName>
        <fullName evidence="4">Enoyl-ACP reductase-like protein</fullName>
    </submittedName>
</protein>
<dbReference type="PANTHER" id="PTHR24321:SF8">
    <property type="entry name" value="ESTRADIOL 17-BETA-DEHYDROGENASE 8-RELATED"/>
    <property type="match status" value="1"/>
</dbReference>
<evidence type="ECO:0000256" key="1">
    <source>
        <dbReference type="ARBA" id="ARBA00006484"/>
    </source>
</evidence>
<evidence type="ECO:0000256" key="3">
    <source>
        <dbReference type="SAM" id="MobiDB-lite"/>
    </source>
</evidence>
<dbReference type="PRINTS" id="PR00081">
    <property type="entry name" value="GDHRDH"/>
</dbReference>
<dbReference type="SUPFAM" id="SSF51735">
    <property type="entry name" value="NAD(P)-binding Rossmann-fold domains"/>
    <property type="match status" value="1"/>
</dbReference>
<comment type="caution">
    <text evidence="4">The sequence shown here is derived from an EMBL/GenBank/DDBJ whole genome shotgun (WGS) entry which is preliminary data.</text>
</comment>
<feature type="compositionally biased region" description="Low complexity" evidence="3">
    <location>
        <begin position="46"/>
        <end position="55"/>
    </location>
</feature>
<organism evidence="4 5">
    <name type="scientific">Kineococcus rhizosphaerae</name>
    <dbReference type="NCBI Taxonomy" id="559628"/>
    <lineage>
        <taxon>Bacteria</taxon>
        <taxon>Bacillati</taxon>
        <taxon>Actinomycetota</taxon>
        <taxon>Actinomycetes</taxon>
        <taxon>Kineosporiales</taxon>
        <taxon>Kineosporiaceae</taxon>
        <taxon>Kineococcus</taxon>
    </lineage>
</organism>
<comment type="similarity">
    <text evidence="1">Belongs to the short-chain dehydrogenases/reductases (SDR) family.</text>
</comment>
<feature type="region of interest" description="Disordered" evidence="3">
    <location>
        <begin position="46"/>
        <end position="65"/>
    </location>
</feature>
<gene>
    <name evidence="4" type="ORF">CLV37_11139</name>
</gene>
<dbReference type="Gene3D" id="3.40.50.720">
    <property type="entry name" value="NAD(P)-binding Rossmann-like Domain"/>
    <property type="match status" value="1"/>
</dbReference>
<keyword evidence="5" id="KW-1185">Reference proteome</keyword>
<keyword evidence="2" id="KW-0560">Oxidoreductase</keyword>
<dbReference type="EMBL" id="PVZF01000011">
    <property type="protein sequence ID" value="PRY12083.1"/>
    <property type="molecule type" value="Genomic_DNA"/>
</dbReference>
<name>A0A2T0QZH9_9ACTN</name>
<accession>A0A2T0QZH9</accession>
<dbReference type="InterPro" id="IPR002347">
    <property type="entry name" value="SDR_fam"/>
</dbReference>
<evidence type="ECO:0000313" key="5">
    <source>
        <dbReference type="Proteomes" id="UP000238083"/>
    </source>
</evidence>
<dbReference type="GO" id="GO:0016491">
    <property type="term" value="F:oxidoreductase activity"/>
    <property type="evidence" value="ECO:0007669"/>
    <property type="project" value="UniProtKB-KW"/>
</dbReference>
<dbReference type="AlphaFoldDB" id="A0A2T0QZH9"/>
<dbReference type="Pfam" id="PF13561">
    <property type="entry name" value="adh_short_C2"/>
    <property type="match status" value="1"/>
</dbReference>